<proteinExistence type="predicted"/>
<dbReference type="RefSeq" id="XP_006812105.1">
    <property type="nucleotide sequence ID" value="XM_006812042.1"/>
</dbReference>
<organism evidence="2 3">
    <name type="scientific">Saccoglossus kowalevskii</name>
    <name type="common">Acorn worm</name>
    <dbReference type="NCBI Taxonomy" id="10224"/>
    <lineage>
        <taxon>Eukaryota</taxon>
        <taxon>Metazoa</taxon>
        <taxon>Hemichordata</taxon>
        <taxon>Enteropneusta</taxon>
        <taxon>Harrimaniidae</taxon>
        <taxon>Saccoglossus</taxon>
    </lineage>
</organism>
<feature type="region of interest" description="Disordered" evidence="1">
    <location>
        <begin position="43"/>
        <end position="74"/>
    </location>
</feature>
<name>A0ABM0LWG4_SACKO</name>
<dbReference type="Gene3D" id="1.20.1280.170">
    <property type="entry name" value="Exocyst complex component Exo70"/>
    <property type="match status" value="1"/>
</dbReference>
<keyword evidence="2" id="KW-1185">Reference proteome</keyword>
<dbReference type="Proteomes" id="UP000694865">
    <property type="component" value="Unplaced"/>
</dbReference>
<dbReference type="GeneID" id="102804949"/>
<protein>
    <submittedName>
        <fullName evidence="3">Exocyst complex component 7-like</fullName>
    </submittedName>
</protein>
<dbReference type="SUPFAM" id="SSF74788">
    <property type="entry name" value="Cullin repeat-like"/>
    <property type="match status" value="1"/>
</dbReference>
<reference evidence="3" key="1">
    <citation type="submission" date="2025-08" db="UniProtKB">
        <authorList>
            <consortium name="RefSeq"/>
        </authorList>
    </citation>
    <scope>IDENTIFICATION</scope>
    <source>
        <tissue evidence="3">Testes</tissue>
    </source>
</reference>
<evidence type="ECO:0000313" key="3">
    <source>
        <dbReference type="RefSeq" id="XP_006812105.1"/>
    </source>
</evidence>
<accession>A0ABM0LWG4</accession>
<evidence type="ECO:0000313" key="2">
    <source>
        <dbReference type="Proteomes" id="UP000694865"/>
    </source>
</evidence>
<gene>
    <name evidence="3" type="primary">LOC102804949</name>
</gene>
<evidence type="ECO:0000256" key="1">
    <source>
        <dbReference type="SAM" id="MobiDB-lite"/>
    </source>
</evidence>
<sequence>MEELAVIGKWLLTQGRSLDFINVYHQVRSSILLKSIEGLKDHLHKKSSGSQGTPYSPAPGSGKLKLTAKDTPKRSALKRSAFNIQKKTSTLPKLDAGYRRQAPMTPDMKHTHDEIIDVDYDTYITCVNALLRLMQSEAHLMTTIFQNSIIGKYLMYYSAGL</sequence>
<dbReference type="InterPro" id="IPR016159">
    <property type="entry name" value="Cullin_repeat-like_dom_sf"/>
</dbReference>